<evidence type="ECO:0000313" key="1">
    <source>
        <dbReference type="EMBL" id="SFU20343.1"/>
    </source>
</evidence>
<accession>A0A1I7E939</accession>
<dbReference type="Proteomes" id="UP000182466">
    <property type="component" value="Unassembled WGS sequence"/>
</dbReference>
<keyword evidence="2" id="KW-1185">Reference proteome</keyword>
<dbReference type="eggNOG" id="ENOG5033IGU">
    <property type="taxonomic scope" value="Bacteria"/>
</dbReference>
<organism evidence="1 2">
    <name type="scientific">Sedimentitalea nanhaiensis</name>
    <dbReference type="NCBI Taxonomy" id="999627"/>
    <lineage>
        <taxon>Bacteria</taxon>
        <taxon>Pseudomonadati</taxon>
        <taxon>Pseudomonadota</taxon>
        <taxon>Alphaproteobacteria</taxon>
        <taxon>Rhodobacterales</taxon>
        <taxon>Paracoccaceae</taxon>
        <taxon>Sedimentitalea</taxon>
    </lineage>
</organism>
<dbReference type="EMBL" id="FPAW01000051">
    <property type="protein sequence ID" value="SFU20343.1"/>
    <property type="molecule type" value="Genomic_DNA"/>
</dbReference>
<dbReference type="RefSeq" id="WP_036049162.1">
    <property type="nucleotide sequence ID" value="NZ_FPAW01000051.1"/>
</dbReference>
<dbReference type="AlphaFoldDB" id="A0A1I7E939"/>
<gene>
    <name evidence="1" type="ORF">SAMN05216236_1515</name>
</gene>
<proteinExistence type="predicted"/>
<dbReference type="OrthoDB" id="7872704at2"/>
<name>A0A1I7E939_9RHOB</name>
<sequence length="85" mass="8870">MTKTMQTAILTTVNAPYQTMLDADALALAISQHDIKLAQVGSFLTETPVDAQIAFAEAFGISPSELAATATEFANWSGQPVALAA</sequence>
<evidence type="ECO:0000313" key="2">
    <source>
        <dbReference type="Proteomes" id="UP000182466"/>
    </source>
</evidence>
<reference evidence="1 2" key="1">
    <citation type="submission" date="2016-10" db="EMBL/GenBank/DDBJ databases">
        <authorList>
            <person name="de Groot N.N."/>
        </authorList>
    </citation>
    <scope>NUCLEOTIDE SEQUENCE [LARGE SCALE GENOMIC DNA]</scope>
    <source>
        <strain evidence="1 2">CGMCC 1.10959</strain>
    </source>
</reference>
<protein>
    <submittedName>
        <fullName evidence="1">Uncharacterized protein</fullName>
    </submittedName>
</protein>